<proteinExistence type="predicted"/>
<dbReference type="Proteomes" id="UP000285236">
    <property type="component" value="Unassembled WGS sequence"/>
</dbReference>
<protein>
    <submittedName>
        <fullName evidence="1">Uncharacterized protein</fullName>
    </submittedName>
</protein>
<dbReference type="AlphaFoldDB" id="A0AA92W4E0"/>
<comment type="caution">
    <text evidence="1">The sequence shown here is derived from an EMBL/GenBank/DDBJ whole genome shotgun (WGS) entry which is preliminary data.</text>
</comment>
<dbReference type="EMBL" id="QRYP01000009">
    <property type="protein sequence ID" value="RGU98391.1"/>
    <property type="molecule type" value="Genomic_DNA"/>
</dbReference>
<evidence type="ECO:0000313" key="1">
    <source>
        <dbReference type="EMBL" id="RGU98391.1"/>
    </source>
</evidence>
<organism evidence="1 2">
    <name type="scientific">Segatella copri</name>
    <dbReference type="NCBI Taxonomy" id="165179"/>
    <lineage>
        <taxon>Bacteria</taxon>
        <taxon>Pseudomonadati</taxon>
        <taxon>Bacteroidota</taxon>
        <taxon>Bacteroidia</taxon>
        <taxon>Bacteroidales</taxon>
        <taxon>Prevotellaceae</taxon>
        <taxon>Segatella</taxon>
    </lineage>
</organism>
<reference evidence="1 2" key="1">
    <citation type="submission" date="2018-08" db="EMBL/GenBank/DDBJ databases">
        <title>A genome reference for cultivated species of the human gut microbiota.</title>
        <authorList>
            <person name="Zou Y."/>
            <person name="Xue W."/>
            <person name="Luo G."/>
        </authorList>
    </citation>
    <scope>NUCLEOTIDE SEQUENCE [LARGE SCALE GENOMIC DNA]</scope>
    <source>
        <strain evidence="1 2">AF15-25</strain>
    </source>
</reference>
<sequence>MNKMNLSDKVFYLRMESKSEDDIRNYIKKTLEDGNCSLSDIKFALENSDVNNYITLDLFSHCIDRIVESKSVKGCLKCIEIFAIEYSRRNDCTKLNECVIELIIDTNGYRRLIGRHLWDSLNLNDSDLDLLTNNEEFQMRFVLSILSDFDNPQKRLSKTLLFFNSDYSSVRMCLVNVLANYAYNYYGTVKKYIDKTEINESDEYKQFSAFFSELDAKFKYMDKCKELLSDYSMPTILESCNRATQNFMKETMKMAERKRDSIVDKFMTKIALGKGGGWLDENGNVQQLAHIKFSCEMPIMLNALSPLEEQEFFNNMYLDWSTISNKNEK</sequence>
<dbReference type="RefSeq" id="WP_118079498.1">
    <property type="nucleotide sequence ID" value="NZ_QRYP01000009.1"/>
</dbReference>
<gene>
    <name evidence="1" type="ORF">DWW35_05220</name>
</gene>
<evidence type="ECO:0000313" key="2">
    <source>
        <dbReference type="Proteomes" id="UP000285236"/>
    </source>
</evidence>
<name>A0AA92W4E0_9BACT</name>
<accession>A0AA92W4E0</accession>